<reference evidence="2" key="1">
    <citation type="submission" date="2021-12" db="EMBL/GenBank/DDBJ databases">
        <title>Convergent genome expansion in fungi linked to evolution of root-endophyte symbiosis.</title>
        <authorList>
            <consortium name="DOE Joint Genome Institute"/>
            <person name="Ke Y.-H."/>
            <person name="Bonito G."/>
            <person name="Liao H.-L."/>
            <person name="Looney B."/>
            <person name="Rojas-Flechas A."/>
            <person name="Nash J."/>
            <person name="Hameed K."/>
            <person name="Schadt C."/>
            <person name="Martin F."/>
            <person name="Crous P.W."/>
            <person name="Miettinen O."/>
            <person name="Magnuson J.K."/>
            <person name="Labbe J."/>
            <person name="Jacobson D."/>
            <person name="Doktycz M.J."/>
            <person name="Veneault-Fourrey C."/>
            <person name="Kuo A."/>
            <person name="Mondo S."/>
            <person name="Calhoun S."/>
            <person name="Riley R."/>
            <person name="Ohm R."/>
            <person name="LaButti K."/>
            <person name="Andreopoulos B."/>
            <person name="Pangilinan J."/>
            <person name="Nolan M."/>
            <person name="Tritt A."/>
            <person name="Clum A."/>
            <person name="Lipzen A."/>
            <person name="Daum C."/>
            <person name="Barry K."/>
            <person name="Grigoriev I.V."/>
            <person name="Vilgalys R."/>
        </authorList>
    </citation>
    <scope>NUCLEOTIDE SEQUENCE</scope>
    <source>
        <strain evidence="2">PMI_201</strain>
    </source>
</reference>
<protein>
    <recommendedName>
        <fullName evidence="4">Fungal calcium binding protein domain-containing protein</fullName>
    </recommendedName>
</protein>
<evidence type="ECO:0008006" key="4">
    <source>
        <dbReference type="Google" id="ProtNLM"/>
    </source>
</evidence>
<proteinExistence type="predicted"/>
<dbReference type="EMBL" id="JAJTJA010000002">
    <property type="protein sequence ID" value="KAH8703024.1"/>
    <property type="molecule type" value="Genomic_DNA"/>
</dbReference>
<feature type="signal peptide" evidence="1">
    <location>
        <begin position="1"/>
        <end position="22"/>
    </location>
</feature>
<sequence length="124" mass="12720">MRFTFLFGSFAVVVAINAAANTSPIDAITQALEHGDFVDAAIDILTLGSCDVSNLADCVGVFAPIVMDCGLAALDQGTKPSEDLKCFEDTLEAIGTGSGPKGFGTCAACIEEGISIAQSLLKDI</sequence>
<name>A0AAD4Q4F0_9EURO</name>
<evidence type="ECO:0000313" key="2">
    <source>
        <dbReference type="EMBL" id="KAH8703024.1"/>
    </source>
</evidence>
<evidence type="ECO:0000313" key="3">
    <source>
        <dbReference type="Proteomes" id="UP001201262"/>
    </source>
</evidence>
<keyword evidence="3" id="KW-1185">Reference proteome</keyword>
<evidence type="ECO:0000256" key="1">
    <source>
        <dbReference type="SAM" id="SignalP"/>
    </source>
</evidence>
<dbReference type="GeneID" id="70243811"/>
<feature type="chain" id="PRO_5042140507" description="Fungal calcium binding protein domain-containing protein" evidence="1">
    <location>
        <begin position="23"/>
        <end position="124"/>
    </location>
</feature>
<dbReference type="Proteomes" id="UP001201262">
    <property type="component" value="Unassembled WGS sequence"/>
</dbReference>
<keyword evidence="1" id="KW-0732">Signal</keyword>
<gene>
    <name evidence="2" type="ORF">BGW36DRAFT_354464</name>
</gene>
<dbReference type="RefSeq" id="XP_046076042.1">
    <property type="nucleotide sequence ID" value="XM_046213524.1"/>
</dbReference>
<organism evidence="2 3">
    <name type="scientific">Talaromyces proteolyticus</name>
    <dbReference type="NCBI Taxonomy" id="1131652"/>
    <lineage>
        <taxon>Eukaryota</taxon>
        <taxon>Fungi</taxon>
        <taxon>Dikarya</taxon>
        <taxon>Ascomycota</taxon>
        <taxon>Pezizomycotina</taxon>
        <taxon>Eurotiomycetes</taxon>
        <taxon>Eurotiomycetidae</taxon>
        <taxon>Eurotiales</taxon>
        <taxon>Trichocomaceae</taxon>
        <taxon>Talaromyces</taxon>
        <taxon>Talaromyces sect. Bacilispori</taxon>
    </lineage>
</organism>
<dbReference type="AlphaFoldDB" id="A0AAD4Q4F0"/>
<accession>A0AAD4Q4F0</accession>
<comment type="caution">
    <text evidence="2">The sequence shown here is derived from an EMBL/GenBank/DDBJ whole genome shotgun (WGS) entry which is preliminary data.</text>
</comment>